<dbReference type="AlphaFoldDB" id="A0A6A1VMI5"/>
<organism evidence="1 2">
    <name type="scientific">Morella rubra</name>
    <name type="common">Chinese bayberry</name>
    <dbReference type="NCBI Taxonomy" id="262757"/>
    <lineage>
        <taxon>Eukaryota</taxon>
        <taxon>Viridiplantae</taxon>
        <taxon>Streptophyta</taxon>
        <taxon>Embryophyta</taxon>
        <taxon>Tracheophyta</taxon>
        <taxon>Spermatophyta</taxon>
        <taxon>Magnoliopsida</taxon>
        <taxon>eudicotyledons</taxon>
        <taxon>Gunneridae</taxon>
        <taxon>Pentapetalae</taxon>
        <taxon>rosids</taxon>
        <taxon>fabids</taxon>
        <taxon>Fagales</taxon>
        <taxon>Myricaceae</taxon>
        <taxon>Morella</taxon>
    </lineage>
</organism>
<dbReference type="PANTHER" id="PTHR33484:SF12">
    <property type="entry name" value="AP2_ERF DOMAIN-CONTAINING PROTEIN"/>
    <property type="match status" value="1"/>
</dbReference>
<evidence type="ECO:0000313" key="2">
    <source>
        <dbReference type="Proteomes" id="UP000516437"/>
    </source>
</evidence>
<dbReference type="Proteomes" id="UP000516437">
    <property type="component" value="Chromosome 5"/>
</dbReference>
<evidence type="ECO:0000313" key="1">
    <source>
        <dbReference type="EMBL" id="KAB1213943.1"/>
    </source>
</evidence>
<gene>
    <name evidence="1" type="ORF">CJ030_MR5G017206</name>
</gene>
<protein>
    <submittedName>
        <fullName evidence="1">Uncharacterized protein</fullName>
    </submittedName>
</protein>
<dbReference type="EMBL" id="RXIC02000023">
    <property type="protein sequence ID" value="KAB1213943.1"/>
    <property type="molecule type" value="Genomic_DNA"/>
</dbReference>
<comment type="caution">
    <text evidence="1">The sequence shown here is derived from an EMBL/GenBank/DDBJ whole genome shotgun (WGS) entry which is preliminary data.</text>
</comment>
<keyword evidence="2" id="KW-1185">Reference proteome</keyword>
<name>A0A6A1VMI5_9ROSI</name>
<dbReference type="PANTHER" id="PTHR33484">
    <property type="entry name" value="BNAC07G33360D PROTEIN"/>
    <property type="match status" value="1"/>
</dbReference>
<reference evidence="1 2" key="1">
    <citation type="journal article" date="2019" name="Plant Biotechnol. J.">
        <title>The red bayberry genome and genetic basis of sex determination.</title>
        <authorList>
            <person name="Jia H.M."/>
            <person name="Jia H.J."/>
            <person name="Cai Q.L."/>
            <person name="Wang Y."/>
            <person name="Zhao H.B."/>
            <person name="Yang W.F."/>
            <person name="Wang G.Y."/>
            <person name="Li Y.H."/>
            <person name="Zhan D.L."/>
            <person name="Shen Y.T."/>
            <person name="Niu Q.F."/>
            <person name="Chang L."/>
            <person name="Qiu J."/>
            <person name="Zhao L."/>
            <person name="Xie H.B."/>
            <person name="Fu W.Y."/>
            <person name="Jin J."/>
            <person name="Li X.W."/>
            <person name="Jiao Y."/>
            <person name="Zhou C.C."/>
            <person name="Tu T."/>
            <person name="Chai C.Y."/>
            <person name="Gao J.L."/>
            <person name="Fan L.J."/>
            <person name="van de Weg E."/>
            <person name="Wang J.Y."/>
            <person name="Gao Z.S."/>
        </authorList>
    </citation>
    <scope>NUCLEOTIDE SEQUENCE [LARGE SCALE GENOMIC DNA]</scope>
    <source>
        <tissue evidence="1">Leaves</tissue>
    </source>
</reference>
<dbReference type="OrthoDB" id="1660139at2759"/>
<sequence length="72" mass="8185">MAPRQDHLVKIGLEGFDLIDENFGRPRRSKGNPVQKPEPAMISSDKAAEKYGGIAVTDYHISERKPRLIRWP</sequence>
<proteinExistence type="predicted"/>
<accession>A0A6A1VMI5</accession>